<dbReference type="EC" id="2.1.1.-" evidence="6"/>
<dbReference type="STRING" id="44010.AWC00_19970"/>
<dbReference type="OrthoDB" id="9806164at2"/>
<evidence type="ECO:0000256" key="3">
    <source>
        <dbReference type="ARBA" id="ARBA00022603"/>
    </source>
</evidence>
<dbReference type="RefSeq" id="WP_085234518.1">
    <property type="nucleotide sequence ID" value="NZ_AP022613.1"/>
</dbReference>
<keyword evidence="4 7" id="KW-0808">Transferase</keyword>
<reference evidence="7 8" key="1">
    <citation type="journal article" date="2019" name="Emerg. Microbes Infect.">
        <title>Comprehensive subspecies identification of 175 nontuberculous mycobacteria species based on 7547 genomic profiles.</title>
        <authorList>
            <person name="Matsumoto Y."/>
            <person name="Kinjo T."/>
            <person name="Motooka D."/>
            <person name="Nabeya D."/>
            <person name="Jung N."/>
            <person name="Uechi K."/>
            <person name="Horii T."/>
            <person name="Iida T."/>
            <person name="Fujita J."/>
            <person name="Nakamura S."/>
        </authorList>
    </citation>
    <scope>NUCLEOTIDE SEQUENCE [LARGE SCALE GENOMIC DNA]</scope>
    <source>
        <strain evidence="7 8">JCM 14738</strain>
    </source>
</reference>
<evidence type="ECO:0000256" key="6">
    <source>
        <dbReference type="RuleBase" id="RU362030"/>
    </source>
</evidence>
<dbReference type="InterPro" id="IPR007213">
    <property type="entry name" value="Ppm1/Ppm2/Tcmp"/>
</dbReference>
<organism evidence="7 8">
    <name type="scientific">Mycobacterium conspicuum</name>
    <dbReference type="NCBI Taxonomy" id="44010"/>
    <lineage>
        <taxon>Bacteria</taxon>
        <taxon>Bacillati</taxon>
        <taxon>Actinomycetota</taxon>
        <taxon>Actinomycetes</taxon>
        <taxon>Mycobacteriales</taxon>
        <taxon>Mycobacteriaceae</taxon>
        <taxon>Mycobacterium</taxon>
    </lineage>
</organism>
<protein>
    <recommendedName>
        <fullName evidence="6">S-adenosyl-L-methionine-dependent methyltransferase</fullName>
        <ecNumber evidence="6">2.1.1.-</ecNumber>
    </recommendedName>
</protein>
<dbReference type="Pfam" id="PF04072">
    <property type="entry name" value="LCM"/>
    <property type="match status" value="1"/>
</dbReference>
<dbReference type="NCBIfam" id="TIGR00027">
    <property type="entry name" value="mthyl_TIGR00027"/>
    <property type="match status" value="1"/>
</dbReference>
<evidence type="ECO:0000256" key="4">
    <source>
        <dbReference type="ARBA" id="ARBA00022679"/>
    </source>
</evidence>
<dbReference type="PANTHER" id="PTHR43619">
    <property type="entry name" value="S-ADENOSYL-L-METHIONINE-DEPENDENT METHYLTRANSFERASE YKTD-RELATED"/>
    <property type="match status" value="1"/>
</dbReference>
<dbReference type="Gene3D" id="3.40.50.150">
    <property type="entry name" value="Vaccinia Virus protein VP39"/>
    <property type="match status" value="1"/>
</dbReference>
<evidence type="ECO:0000256" key="5">
    <source>
        <dbReference type="ARBA" id="ARBA00022691"/>
    </source>
</evidence>
<evidence type="ECO:0000256" key="2">
    <source>
        <dbReference type="ARBA" id="ARBA00008138"/>
    </source>
</evidence>
<name>A0A1X1T274_9MYCO</name>
<dbReference type="SUPFAM" id="SSF53335">
    <property type="entry name" value="S-adenosyl-L-methionine-dependent methyltransferases"/>
    <property type="match status" value="1"/>
</dbReference>
<comment type="function">
    <text evidence="1 6">Exhibits S-adenosyl-L-methionine-dependent methyltransferase activity.</text>
</comment>
<evidence type="ECO:0000313" key="7">
    <source>
        <dbReference type="EMBL" id="BBZ39711.1"/>
    </source>
</evidence>
<keyword evidence="5 6" id="KW-0949">S-adenosyl-L-methionine</keyword>
<dbReference type="GO" id="GO:0008168">
    <property type="term" value="F:methyltransferase activity"/>
    <property type="evidence" value="ECO:0007669"/>
    <property type="project" value="UniProtKB-UniRule"/>
</dbReference>
<dbReference type="GO" id="GO:0032259">
    <property type="term" value="P:methylation"/>
    <property type="evidence" value="ECO:0007669"/>
    <property type="project" value="UniProtKB-KW"/>
</dbReference>
<dbReference type="InterPro" id="IPR011610">
    <property type="entry name" value="SAM_mthyl_Trfase_ML2640-like"/>
</dbReference>
<dbReference type="EMBL" id="AP022613">
    <property type="protein sequence ID" value="BBZ39711.1"/>
    <property type="molecule type" value="Genomic_DNA"/>
</dbReference>
<accession>A0A1X1T274</accession>
<dbReference type="InterPro" id="IPR029063">
    <property type="entry name" value="SAM-dependent_MTases_sf"/>
</dbReference>
<dbReference type="AlphaFoldDB" id="A0A1X1T274"/>
<gene>
    <name evidence="7" type="ORF">MCNS_27740</name>
</gene>
<evidence type="ECO:0000256" key="1">
    <source>
        <dbReference type="ARBA" id="ARBA00003907"/>
    </source>
</evidence>
<keyword evidence="3 6" id="KW-0489">Methyltransferase</keyword>
<sequence length="308" mass="33376">MAFTSSASPEFGSLRSDDDHWDIVSGVGYTALLVAGWRAVHAVSPQPLVRDDYAKLFITASQDPYLAGVLADPGTSVDETAFPRLYGVQTRFFDDFFNAASAAGLRQAVIVAAGLDSRAYRLEWPDDTTVFEIDLPKVLEFKARVLDGHGATPKARRREVAADLRTDWPTPLQAAGFDPREPSAWSVEGILPYLTDDAQTTLFARIGELCASGSRVAVGALGTRLDHGRLAALEAEHPGVNMSGSVDFSALTYEPKFDTAGWLAAHGWAVDPVRNTLELQSGYGMTPPEVDVKIDGFMHSEYITAVRL</sequence>
<evidence type="ECO:0000313" key="8">
    <source>
        <dbReference type="Proteomes" id="UP000467385"/>
    </source>
</evidence>
<comment type="similarity">
    <text evidence="2 6">Belongs to the UPF0677 family.</text>
</comment>
<dbReference type="PANTHER" id="PTHR43619:SF2">
    <property type="entry name" value="S-ADENOSYL-L-METHIONINE-DEPENDENT METHYLTRANSFERASES SUPERFAMILY PROTEIN"/>
    <property type="match status" value="1"/>
</dbReference>
<dbReference type="Proteomes" id="UP000467385">
    <property type="component" value="Chromosome"/>
</dbReference>
<keyword evidence="8" id="KW-1185">Reference proteome</keyword>
<proteinExistence type="inferred from homology"/>